<dbReference type="InterPro" id="IPR000073">
    <property type="entry name" value="AB_hydrolase_1"/>
</dbReference>
<name>A0A9P6SL24_9HELO</name>
<protein>
    <submittedName>
        <fullName evidence="4">L-amino acid amidase</fullName>
    </submittedName>
</protein>
<dbReference type="AlphaFoldDB" id="A0A9P6SL24"/>
<organism evidence="4 5">
    <name type="scientific">Hyphodiscus hymeniophilus</name>
    <dbReference type="NCBI Taxonomy" id="353542"/>
    <lineage>
        <taxon>Eukaryota</taxon>
        <taxon>Fungi</taxon>
        <taxon>Dikarya</taxon>
        <taxon>Ascomycota</taxon>
        <taxon>Pezizomycotina</taxon>
        <taxon>Leotiomycetes</taxon>
        <taxon>Helotiales</taxon>
        <taxon>Hyphodiscaceae</taxon>
        <taxon>Hyphodiscus</taxon>
    </lineage>
</organism>
<evidence type="ECO:0000259" key="3">
    <source>
        <dbReference type="Pfam" id="PF00561"/>
    </source>
</evidence>
<dbReference type="PANTHER" id="PTHR43194:SF2">
    <property type="entry name" value="PEROXISOMAL MEMBRANE PROTEIN LPX1"/>
    <property type="match status" value="1"/>
</dbReference>
<dbReference type="InterPro" id="IPR002410">
    <property type="entry name" value="Peptidase_S33"/>
</dbReference>
<dbReference type="InterPro" id="IPR029058">
    <property type="entry name" value="AB_hydrolase_fold"/>
</dbReference>
<reference evidence="4" key="1">
    <citation type="submission" date="2019-07" db="EMBL/GenBank/DDBJ databases">
        <title>Hyphodiscus hymeniophilus genome sequencing and assembly.</title>
        <authorList>
            <person name="Kramer G."/>
            <person name="Nodwell J."/>
        </authorList>
    </citation>
    <scope>NUCLEOTIDE SEQUENCE</scope>
    <source>
        <strain evidence="4">ATCC 34498</strain>
    </source>
</reference>
<dbReference type="Gene3D" id="3.40.50.1820">
    <property type="entry name" value="alpha/beta hydrolase"/>
    <property type="match status" value="1"/>
</dbReference>
<evidence type="ECO:0000256" key="1">
    <source>
        <dbReference type="ARBA" id="ARBA00010088"/>
    </source>
</evidence>
<dbReference type="Proteomes" id="UP000785200">
    <property type="component" value="Unassembled WGS sequence"/>
</dbReference>
<gene>
    <name evidence="4" type="ORF">D0Z07_8109</name>
</gene>
<dbReference type="PRINTS" id="PR00793">
    <property type="entry name" value="PROAMNOPTASE"/>
</dbReference>
<comment type="caution">
    <text evidence="4">The sequence shown here is derived from an EMBL/GenBank/DDBJ whole genome shotgun (WGS) entry which is preliminary data.</text>
</comment>
<evidence type="ECO:0000256" key="2">
    <source>
        <dbReference type="ARBA" id="ARBA00022801"/>
    </source>
</evidence>
<dbReference type="InterPro" id="IPR005945">
    <property type="entry name" value="Pro_imino_pep"/>
</dbReference>
<dbReference type="EMBL" id="VNKQ01000016">
    <property type="protein sequence ID" value="KAG0646179.1"/>
    <property type="molecule type" value="Genomic_DNA"/>
</dbReference>
<feature type="domain" description="AB hydrolase-1" evidence="3">
    <location>
        <begin position="40"/>
        <end position="300"/>
    </location>
</feature>
<proteinExistence type="inferred from homology"/>
<dbReference type="GO" id="GO:0006508">
    <property type="term" value="P:proteolysis"/>
    <property type="evidence" value="ECO:0007669"/>
    <property type="project" value="InterPro"/>
</dbReference>
<keyword evidence="2" id="KW-0378">Hydrolase</keyword>
<dbReference type="InterPro" id="IPR050228">
    <property type="entry name" value="Carboxylesterase_BioH"/>
</dbReference>
<dbReference type="PIRSF" id="PIRSF005539">
    <property type="entry name" value="Pept_S33_TRI_F1"/>
    <property type="match status" value="1"/>
</dbReference>
<comment type="similarity">
    <text evidence="1">Belongs to the peptidase S33 family.</text>
</comment>
<dbReference type="GO" id="GO:0008233">
    <property type="term" value="F:peptidase activity"/>
    <property type="evidence" value="ECO:0007669"/>
    <property type="project" value="InterPro"/>
</dbReference>
<dbReference type="PANTHER" id="PTHR43194">
    <property type="entry name" value="HYDROLASE ALPHA/BETA FOLD FAMILY"/>
    <property type="match status" value="1"/>
</dbReference>
<dbReference type="Pfam" id="PF00561">
    <property type="entry name" value="Abhydrolase_1"/>
    <property type="match status" value="1"/>
</dbReference>
<keyword evidence="5" id="KW-1185">Reference proteome</keyword>
<dbReference type="SUPFAM" id="SSF53474">
    <property type="entry name" value="alpha/beta-Hydrolases"/>
    <property type="match status" value="1"/>
</dbReference>
<evidence type="ECO:0000313" key="4">
    <source>
        <dbReference type="EMBL" id="KAG0646179.1"/>
    </source>
</evidence>
<dbReference type="OrthoDB" id="190201at2759"/>
<sequence length="315" mass="35086">MATPIEGSYDGLAPFHWPAARKPLQTWYRIFGDLSSSVAPLVIIHGGPGFPHNYLLNHRALTDTYSVPVIFYDQIGSGLSTRLPETASSTDFPDFWTVEIFNKQLRQLLVHLKIEGRYDILGSSWGGMMGSHFAHTRPAGLRRLILANSAATKSLSIANRKRFREQLPREIQDVLDRVEKEDAWNSEEAGGVMMEFARRHACTVFPFPEDMMASIRIGGEDTTACYTIGEDLNGNPFKSGGYMGEWTMVGKAAMIEVPTLLINGIDEFASGDAMKPFLDEIPDVRLITMEGTSHSPHVEKKEEYMKIVGDFLAAL</sequence>
<accession>A0A9P6SL24</accession>
<evidence type="ECO:0000313" key="5">
    <source>
        <dbReference type="Proteomes" id="UP000785200"/>
    </source>
</evidence>